<feature type="signal peptide" evidence="2">
    <location>
        <begin position="1"/>
        <end position="29"/>
    </location>
</feature>
<dbReference type="InterPro" id="IPR042100">
    <property type="entry name" value="Bug_dom1"/>
</dbReference>
<comment type="caution">
    <text evidence="3">The sequence shown here is derived from an EMBL/GenBank/DDBJ whole genome shotgun (WGS) entry which is preliminary data.</text>
</comment>
<dbReference type="RefSeq" id="WP_024005372.1">
    <property type="nucleotide sequence ID" value="NZ_KI650980.1"/>
</dbReference>
<reference evidence="3 4" key="1">
    <citation type="journal article" date="2014" name="Genome Announc.">
        <title>Draft Genome Sequence of Advenella kashmirensis Strain W13003, a Polycyclic Aromatic Hydrocarbon-Degrading Bacterium.</title>
        <authorList>
            <person name="Wang X."/>
            <person name="Jin D."/>
            <person name="Zhou L."/>
            <person name="Wu L."/>
            <person name="An W."/>
            <person name="Zhao L."/>
        </authorList>
    </citation>
    <scope>NUCLEOTIDE SEQUENCE [LARGE SCALE GENOMIC DNA]</scope>
    <source>
        <strain evidence="3 4">W13003</strain>
    </source>
</reference>
<dbReference type="PATRIC" id="fig|1424334.3.peg.2423"/>
<dbReference type="AlphaFoldDB" id="V8QNL4"/>
<dbReference type="Proteomes" id="UP000018733">
    <property type="component" value="Unassembled WGS sequence"/>
</dbReference>
<evidence type="ECO:0000256" key="1">
    <source>
        <dbReference type="ARBA" id="ARBA00006987"/>
    </source>
</evidence>
<evidence type="ECO:0000256" key="2">
    <source>
        <dbReference type="SAM" id="SignalP"/>
    </source>
</evidence>
<gene>
    <name evidence="3" type="ORF">W822_12030</name>
</gene>
<protein>
    <submittedName>
        <fullName evidence="3">Extracytoplasmic binding receptor</fullName>
    </submittedName>
</protein>
<dbReference type="HOGENOM" id="CLU_045683_0_0_4"/>
<dbReference type="PIRSF" id="PIRSF017082">
    <property type="entry name" value="YflP"/>
    <property type="match status" value="1"/>
</dbReference>
<dbReference type="STRING" id="1424334.W822_12030"/>
<proteinExistence type="inferred from homology"/>
<keyword evidence="2" id="KW-0732">Signal</keyword>
<organism evidence="3 4">
    <name type="scientific">Advenella kashmirensis W13003</name>
    <dbReference type="NCBI Taxonomy" id="1424334"/>
    <lineage>
        <taxon>Bacteria</taxon>
        <taxon>Pseudomonadati</taxon>
        <taxon>Pseudomonadota</taxon>
        <taxon>Betaproteobacteria</taxon>
        <taxon>Burkholderiales</taxon>
        <taxon>Alcaligenaceae</taxon>
    </lineage>
</organism>
<dbReference type="InterPro" id="IPR005064">
    <property type="entry name" value="BUG"/>
</dbReference>
<dbReference type="PANTHER" id="PTHR42928:SF5">
    <property type="entry name" value="BLR1237 PROTEIN"/>
    <property type="match status" value="1"/>
</dbReference>
<accession>V8QNL4</accession>
<dbReference type="Gene3D" id="3.40.190.10">
    <property type="entry name" value="Periplasmic binding protein-like II"/>
    <property type="match status" value="1"/>
</dbReference>
<name>V8QNL4_9BURK</name>
<dbReference type="Gene3D" id="3.40.190.150">
    <property type="entry name" value="Bordetella uptake gene, domain 1"/>
    <property type="match status" value="1"/>
</dbReference>
<keyword evidence="4" id="KW-1185">Reference proteome</keyword>
<dbReference type="EMBL" id="AYXT01000010">
    <property type="protein sequence ID" value="ETF01541.1"/>
    <property type="molecule type" value="Genomic_DNA"/>
</dbReference>
<feature type="chain" id="PRO_5004771869" evidence="2">
    <location>
        <begin position="30"/>
        <end position="326"/>
    </location>
</feature>
<dbReference type="SUPFAM" id="SSF53850">
    <property type="entry name" value="Periplasmic binding protein-like II"/>
    <property type="match status" value="1"/>
</dbReference>
<evidence type="ECO:0000313" key="4">
    <source>
        <dbReference type="Proteomes" id="UP000018733"/>
    </source>
</evidence>
<dbReference type="CDD" id="cd07012">
    <property type="entry name" value="PBP2_Bug_TTT"/>
    <property type="match status" value="1"/>
</dbReference>
<keyword evidence="3" id="KW-0675">Receptor</keyword>
<dbReference type="Pfam" id="PF03401">
    <property type="entry name" value="TctC"/>
    <property type="match status" value="1"/>
</dbReference>
<sequence length="326" mass="34257">MNPRIFCRPLLASVLIGTCSAGIASPADSYPSKPITIVVPFPAGGTADVLPRIVAQKLSEKWGQPVVIQNRTGAGGNIGTDYVAKATPDGYTLLVTPPAPLAINKKLYKDLPFDPEDFELITVLASVPNVLAVKSSLPVASTQAFIKYAREKGGSVNVATQGNGTTSHLTAAMFAEQAGAKFTFVPYRGTAPALTDLVGGQVDVFFDNISSMHSYHSAGKTKILAVAGTNRSPLLPDVPTISESGLPGFSATTWFAAAAPPGTADEIIQKLNTAIVDILNMPDVKKQFLGQGAEVVGQSPKETGEFIAAERVRWKKVIEQAGVQPN</sequence>
<dbReference type="PANTHER" id="PTHR42928">
    <property type="entry name" value="TRICARBOXYLATE-BINDING PROTEIN"/>
    <property type="match status" value="1"/>
</dbReference>
<comment type="similarity">
    <text evidence="1">Belongs to the UPF0065 (bug) family.</text>
</comment>
<evidence type="ECO:0000313" key="3">
    <source>
        <dbReference type="EMBL" id="ETF01541.1"/>
    </source>
</evidence>
<dbReference type="OrthoDB" id="8678477at2"/>
<dbReference type="eggNOG" id="COG3181">
    <property type="taxonomic scope" value="Bacteria"/>
</dbReference>